<keyword evidence="2" id="KW-1185">Reference proteome</keyword>
<dbReference type="Gene3D" id="3.30.1460.10">
    <property type="match status" value="1"/>
</dbReference>
<evidence type="ECO:0000313" key="2">
    <source>
        <dbReference type="Proteomes" id="UP001194469"/>
    </source>
</evidence>
<gene>
    <name evidence="1" type="ORF">FVW20_04740</name>
</gene>
<evidence type="ECO:0000313" key="1">
    <source>
        <dbReference type="EMBL" id="MBG3876350.1"/>
    </source>
</evidence>
<comment type="caution">
    <text evidence="1">The sequence shown here is derived from an EMBL/GenBank/DDBJ whole genome shotgun (WGS) entry which is preliminary data.</text>
</comment>
<dbReference type="EMBL" id="VRYY01000105">
    <property type="protein sequence ID" value="MBG3876350.1"/>
    <property type="molecule type" value="Genomic_DNA"/>
</dbReference>
<reference evidence="1 2" key="1">
    <citation type="submission" date="2019-08" db="EMBL/GenBank/DDBJ databases">
        <authorList>
            <person name="Luo N."/>
        </authorList>
    </citation>
    <scope>NUCLEOTIDE SEQUENCE [LARGE SCALE GENOMIC DNA]</scope>
    <source>
        <strain evidence="1 2">NCIMB 9442</strain>
    </source>
</reference>
<proteinExistence type="predicted"/>
<sequence length="188" mass="19886">MYRAGHGGPPAACRVRLGFEILRHHLGGFMSIMRTTAEAIASAAGWKPPIPVGQPGDATGGRYLFRLEGGLDMELLSPDGRMCILRGKVGDLPADEHAANALLAECAQRAVGRARTRSAVLALEDGALVLFRQLSPEEAASPDDAPRKAGEFLNDLAWWRGRVQAQPAGSGVGDARFAGMSAAWLSGR</sequence>
<accession>A0ABS0J2B4</accession>
<dbReference type="SUPFAM" id="SSF69635">
    <property type="entry name" value="Type III secretory system chaperone-like"/>
    <property type="match status" value="1"/>
</dbReference>
<name>A0ABS0J2B4_9BACT</name>
<dbReference type="Proteomes" id="UP001194469">
    <property type="component" value="Unassembled WGS sequence"/>
</dbReference>
<protein>
    <submittedName>
        <fullName evidence="1">CesT family type III secretion system chaperone</fullName>
    </submittedName>
</protein>
<organism evidence="1 2">
    <name type="scientific">Nitratidesulfovibrio oxamicus</name>
    <dbReference type="NCBI Taxonomy" id="32016"/>
    <lineage>
        <taxon>Bacteria</taxon>
        <taxon>Pseudomonadati</taxon>
        <taxon>Thermodesulfobacteriota</taxon>
        <taxon>Desulfovibrionia</taxon>
        <taxon>Desulfovibrionales</taxon>
        <taxon>Desulfovibrionaceae</taxon>
        <taxon>Nitratidesulfovibrio</taxon>
    </lineage>
</organism>